<sequence length="351" mass="40666">MITIIKSKTFKKIANIILLLAPIVLLSDGCYQVYLCLQDYFWFSVPFHILSLILILIIPFVIIGLWLKDEEDFLLLFLSTSLGYFVISDLFDKFNMTQNMYFQQINFNEVFEWFGCGIHALILAIIIVKLDKCVKKIMIHSNHLAYYKIAVAIMGAFFGLIYFGVLLMTTPLVIKLLEIIKYVFNNHMVSIVSHLAKMSLFQYNYVLSNSYSQLFLYLAMLPVVVPLVIVVFKSGFHFKTKLMMQFILVLSFCLKEPLAIFYFLLVYDLKLLGLLGIPFYLCLFASNNLLLAIISTMILVFYIVYKYQINKEVIHLIEPQVVDNKLFVEKFMKAISGDENLLDIEKSIIIL</sequence>
<feature type="transmembrane region" description="Helical" evidence="1">
    <location>
        <begin position="149"/>
        <end position="174"/>
    </location>
</feature>
<feature type="transmembrane region" description="Helical" evidence="1">
    <location>
        <begin position="277"/>
        <end position="305"/>
    </location>
</feature>
<feature type="transmembrane region" description="Helical" evidence="1">
    <location>
        <begin position="40"/>
        <end position="66"/>
    </location>
</feature>
<feature type="transmembrane region" description="Helical" evidence="1">
    <location>
        <begin position="111"/>
        <end position="128"/>
    </location>
</feature>
<reference evidence="2" key="1">
    <citation type="submission" date="2022-07" db="EMBL/GenBank/DDBJ databases">
        <title>Faecal culturing of patients with breast cancer.</title>
        <authorList>
            <person name="Teng N.M.Y."/>
            <person name="Kiu R."/>
            <person name="Evans R."/>
            <person name="Baker D.J."/>
            <person name="Zenner C."/>
            <person name="Robinson S.D."/>
            <person name="Hall L.J."/>
        </authorList>
    </citation>
    <scope>NUCLEOTIDE SEQUENCE</scope>
    <source>
        <strain evidence="2">LH1062</strain>
    </source>
</reference>
<protein>
    <submittedName>
        <fullName evidence="2">Uncharacterized protein</fullName>
    </submittedName>
</protein>
<name>A0ABY5I2Z0_9FIRM</name>
<proteinExistence type="predicted"/>
<dbReference type="RefSeq" id="WP_290141077.1">
    <property type="nucleotide sequence ID" value="NZ_CP101620.1"/>
</dbReference>
<feature type="transmembrane region" description="Helical" evidence="1">
    <location>
        <begin position="73"/>
        <end position="91"/>
    </location>
</feature>
<keyword evidence="1" id="KW-1133">Transmembrane helix</keyword>
<feature type="transmembrane region" description="Helical" evidence="1">
    <location>
        <begin position="12"/>
        <end position="34"/>
    </location>
</feature>
<feature type="transmembrane region" description="Helical" evidence="1">
    <location>
        <begin position="244"/>
        <end position="265"/>
    </location>
</feature>
<accession>A0ABY5I2Z0</accession>
<evidence type="ECO:0000313" key="2">
    <source>
        <dbReference type="EMBL" id="UTY39732.1"/>
    </source>
</evidence>
<evidence type="ECO:0000256" key="1">
    <source>
        <dbReference type="SAM" id="Phobius"/>
    </source>
</evidence>
<evidence type="ECO:0000313" key="3">
    <source>
        <dbReference type="Proteomes" id="UP001060112"/>
    </source>
</evidence>
<keyword evidence="1" id="KW-0812">Transmembrane</keyword>
<feature type="transmembrane region" description="Helical" evidence="1">
    <location>
        <begin position="214"/>
        <end position="232"/>
    </location>
</feature>
<keyword evidence="1" id="KW-0472">Membrane</keyword>
<gene>
    <name evidence="2" type="ORF">NMU03_02655</name>
</gene>
<keyword evidence="3" id="KW-1185">Reference proteome</keyword>
<dbReference type="EMBL" id="CP101620">
    <property type="protein sequence ID" value="UTY39732.1"/>
    <property type="molecule type" value="Genomic_DNA"/>
</dbReference>
<dbReference type="Proteomes" id="UP001060112">
    <property type="component" value="Chromosome"/>
</dbReference>
<organism evidence="2 3">
    <name type="scientific">Allocoprobacillus halotolerans</name>
    <dbReference type="NCBI Taxonomy" id="2944914"/>
    <lineage>
        <taxon>Bacteria</taxon>
        <taxon>Bacillati</taxon>
        <taxon>Bacillota</taxon>
        <taxon>Erysipelotrichia</taxon>
        <taxon>Erysipelotrichales</taxon>
        <taxon>Erysipelotrichaceae</taxon>
        <taxon>Allocoprobacillus</taxon>
    </lineage>
</organism>